<evidence type="ECO:0000313" key="5">
    <source>
        <dbReference type="Proteomes" id="UP000288096"/>
    </source>
</evidence>
<dbReference type="PROSITE" id="PS51892">
    <property type="entry name" value="SUBTILASE"/>
    <property type="match status" value="1"/>
</dbReference>
<comment type="similarity">
    <text evidence="1">Belongs to the peptidase S8 family.</text>
</comment>
<comment type="caution">
    <text evidence="4">The sequence shown here is derived from an EMBL/GenBank/DDBJ whole genome shotgun (WGS) entry which is preliminary data.</text>
</comment>
<organism evidence="4 5">
    <name type="scientific">Desulfonema ishimotonii</name>
    <dbReference type="NCBI Taxonomy" id="45657"/>
    <lineage>
        <taxon>Bacteria</taxon>
        <taxon>Pseudomonadati</taxon>
        <taxon>Thermodesulfobacteriota</taxon>
        <taxon>Desulfobacteria</taxon>
        <taxon>Desulfobacterales</taxon>
        <taxon>Desulfococcaceae</taxon>
        <taxon>Desulfonema</taxon>
    </lineage>
</organism>
<gene>
    <name evidence="4" type="ORF">DENIS_3923</name>
</gene>
<reference evidence="5" key="1">
    <citation type="submission" date="2017-11" db="EMBL/GenBank/DDBJ databases">
        <authorList>
            <person name="Watanabe M."/>
            <person name="Kojima H."/>
        </authorList>
    </citation>
    <scope>NUCLEOTIDE SEQUENCE [LARGE SCALE GENOMIC DNA]</scope>
    <source>
        <strain evidence="5">Tokyo 01</strain>
    </source>
</reference>
<dbReference type="EMBL" id="BEXT01000001">
    <property type="protein sequence ID" value="GBC62939.1"/>
    <property type="molecule type" value="Genomic_DNA"/>
</dbReference>
<dbReference type="SUPFAM" id="SSF52743">
    <property type="entry name" value="Subtilisin-like"/>
    <property type="match status" value="1"/>
</dbReference>
<evidence type="ECO:0000259" key="3">
    <source>
        <dbReference type="Pfam" id="PF00082"/>
    </source>
</evidence>
<reference evidence="5" key="2">
    <citation type="submission" date="2019-01" db="EMBL/GenBank/DDBJ databases">
        <title>Genome sequence of Desulfonema ishimotonii strain Tokyo 01.</title>
        <authorList>
            <person name="Fukui M."/>
        </authorList>
    </citation>
    <scope>NUCLEOTIDE SEQUENCE [LARGE SCALE GENOMIC DNA]</scope>
    <source>
        <strain evidence="5">Tokyo 01</strain>
    </source>
</reference>
<dbReference type="Gene3D" id="3.40.50.200">
    <property type="entry name" value="Peptidase S8/S53 domain"/>
    <property type="match status" value="1"/>
</dbReference>
<evidence type="ECO:0000256" key="2">
    <source>
        <dbReference type="SAM" id="MobiDB-lite"/>
    </source>
</evidence>
<dbReference type="Pfam" id="PF00082">
    <property type="entry name" value="Peptidase_S8"/>
    <property type="match status" value="1"/>
</dbReference>
<feature type="compositionally biased region" description="Gly residues" evidence="2">
    <location>
        <begin position="14"/>
        <end position="24"/>
    </location>
</feature>
<evidence type="ECO:0000256" key="1">
    <source>
        <dbReference type="PROSITE-ProRule" id="PRU01240"/>
    </source>
</evidence>
<dbReference type="GO" id="GO:0004252">
    <property type="term" value="F:serine-type endopeptidase activity"/>
    <property type="evidence" value="ECO:0007669"/>
    <property type="project" value="InterPro"/>
</dbReference>
<feature type="region of interest" description="Disordered" evidence="2">
    <location>
        <begin position="1"/>
        <end position="33"/>
    </location>
</feature>
<dbReference type="Proteomes" id="UP000288096">
    <property type="component" value="Unassembled WGS sequence"/>
</dbReference>
<name>A0A401G138_9BACT</name>
<dbReference type="GO" id="GO:0006508">
    <property type="term" value="P:proteolysis"/>
    <property type="evidence" value="ECO:0007669"/>
    <property type="project" value="InterPro"/>
</dbReference>
<sequence>MAAVGNHSNWINDGGAGDGGAGEGGADDDATGDLDAYPVMYPAAYPEVIAVGAHDSLGYFADFSNDRPEPDVTAPGVNVFSTTLDGGYGAWNGTSMAPPMSLPELQ</sequence>
<feature type="domain" description="Peptidase S8/S53" evidence="3">
    <location>
        <begin position="2"/>
        <end position="100"/>
    </location>
</feature>
<dbReference type="InterPro" id="IPR036852">
    <property type="entry name" value="Peptidase_S8/S53_dom_sf"/>
</dbReference>
<feature type="compositionally biased region" description="Polar residues" evidence="2">
    <location>
        <begin position="1"/>
        <end position="11"/>
    </location>
</feature>
<accession>A0A401G138</accession>
<comment type="caution">
    <text evidence="1">Lacks conserved residue(s) required for the propagation of feature annotation.</text>
</comment>
<protein>
    <recommendedName>
        <fullName evidence="3">Peptidase S8/S53 domain-containing protein</fullName>
    </recommendedName>
</protein>
<evidence type="ECO:0000313" key="4">
    <source>
        <dbReference type="EMBL" id="GBC62939.1"/>
    </source>
</evidence>
<dbReference type="InterPro" id="IPR000209">
    <property type="entry name" value="Peptidase_S8/S53_dom"/>
</dbReference>
<dbReference type="AlphaFoldDB" id="A0A401G138"/>
<proteinExistence type="inferred from homology"/>
<keyword evidence="5" id="KW-1185">Reference proteome</keyword>